<evidence type="ECO:0000313" key="2">
    <source>
        <dbReference type="Proteomes" id="UP001517388"/>
    </source>
</evidence>
<protein>
    <submittedName>
        <fullName evidence="1">Uncharacterized protein</fullName>
    </submittedName>
</protein>
<dbReference type="EMBL" id="VILF01000004">
    <property type="protein sequence ID" value="MTJ44709.1"/>
    <property type="molecule type" value="Genomic_DNA"/>
</dbReference>
<comment type="caution">
    <text evidence="1">The sequence shown here is derived from an EMBL/GenBank/DDBJ whole genome shotgun (WGS) entry which is preliminary data.</text>
</comment>
<gene>
    <name evidence="1" type="ORF">FJR39_16645</name>
</gene>
<dbReference type="Proteomes" id="UP001517388">
    <property type="component" value="Unassembled WGS sequence"/>
</dbReference>
<name>A0ACC7S917_DOLFA</name>
<accession>A0ACC7S917</accession>
<reference evidence="2" key="1">
    <citation type="journal article" date="2020" name="Toxins">
        <title>Phylogenomic Analysis of Secondary Metabolism in the Toxic Cyanobacterial Genera Anabaena, Dolichospermum and Aphanizomenon.</title>
        <authorList>
            <person name="Oesterholm J."/>
            <person name="Popin R.V."/>
            <person name="Fewer D.P."/>
            <person name="Sivonen K."/>
        </authorList>
    </citation>
    <scope>NUCLEOTIDE SEQUENCE [LARGE SCALE GENOMIC DNA]</scope>
    <source>
        <strain evidence="2">UHCC 0037</strain>
    </source>
</reference>
<organism evidence="1 2">
    <name type="scientific">Dolichospermum flos-aquae UHCC 0037</name>
    <dbReference type="NCBI Taxonomy" id="2590026"/>
    <lineage>
        <taxon>Bacteria</taxon>
        <taxon>Bacillati</taxon>
        <taxon>Cyanobacteriota</taxon>
        <taxon>Cyanophyceae</taxon>
        <taxon>Nostocales</taxon>
        <taxon>Aphanizomenonaceae</taxon>
        <taxon>Dolichospermum</taxon>
    </lineage>
</organism>
<proteinExistence type="predicted"/>
<sequence length="62" mass="7698">MTNAKPHNQYNYSSSREVYDENDIYERNLLRDGPDEQTLMEWKQQQDEERECWEETYTYDPD</sequence>
<evidence type="ECO:0000313" key="1">
    <source>
        <dbReference type="EMBL" id="MTJ44709.1"/>
    </source>
</evidence>
<keyword evidence="2" id="KW-1185">Reference proteome</keyword>